<dbReference type="PANTHER" id="PTHR12510">
    <property type="entry name" value="TROPONIN C-AKIN-1 PROTEIN"/>
    <property type="match status" value="1"/>
</dbReference>
<dbReference type="InterPro" id="IPR039126">
    <property type="entry name" value="GGACT"/>
</dbReference>
<evidence type="ECO:0000256" key="5">
    <source>
        <dbReference type="RuleBase" id="RU367036"/>
    </source>
</evidence>
<dbReference type="Pfam" id="PF06094">
    <property type="entry name" value="GGACT"/>
    <property type="match status" value="1"/>
</dbReference>
<dbReference type="GO" id="GO:0016746">
    <property type="term" value="F:acyltransferase activity"/>
    <property type="evidence" value="ECO:0007669"/>
    <property type="project" value="UniProtKB-KW"/>
</dbReference>
<accession>A0ABD3KUJ0</accession>
<dbReference type="AlphaFoldDB" id="A0ABD3KUJ0"/>
<dbReference type="InterPro" id="IPR009288">
    <property type="entry name" value="AIG2-like_dom"/>
</dbReference>
<protein>
    <recommendedName>
        <fullName evidence="5">Gamma-glutamylcyclotransferase family protein</fullName>
    </recommendedName>
</protein>
<reference evidence="7 8" key="1">
    <citation type="submission" date="2024-11" db="EMBL/GenBank/DDBJ databases">
        <title>Chromosome-level genome assembly of Eucalyptus globulus Labill. provides insights into its genome evolution.</title>
        <authorList>
            <person name="Li X."/>
        </authorList>
    </citation>
    <scope>NUCLEOTIDE SEQUENCE [LARGE SCALE GENOMIC DNA]</scope>
    <source>
        <strain evidence="7">CL2024</strain>
        <tissue evidence="7">Fresh tender leaves</tissue>
    </source>
</reference>
<gene>
    <name evidence="7" type="ORF">ACJRO7_018678</name>
</gene>
<dbReference type="InterPro" id="IPR036568">
    <property type="entry name" value="GGCT-like_sf"/>
</dbReference>
<dbReference type="Proteomes" id="UP001634007">
    <property type="component" value="Unassembled WGS sequence"/>
</dbReference>
<feature type="active site" description="Proton acceptor" evidence="4">
    <location>
        <position position="94"/>
    </location>
</feature>
<proteinExistence type="inferred from homology"/>
<evidence type="ECO:0000256" key="3">
    <source>
        <dbReference type="ARBA" id="ARBA00023315"/>
    </source>
</evidence>
<dbReference type="Gene3D" id="3.10.490.10">
    <property type="entry name" value="Gamma-glutamyl cyclotransferase-like"/>
    <property type="match status" value="1"/>
</dbReference>
<name>A0ABD3KUJ0_EUCGL</name>
<dbReference type="SUPFAM" id="SSF110857">
    <property type="entry name" value="Gamma-glutamyl cyclotransferase-like"/>
    <property type="match status" value="1"/>
</dbReference>
<comment type="similarity">
    <text evidence="2 5">Belongs to the gamma-glutamylcyclotransferase family.</text>
</comment>
<keyword evidence="3" id="KW-0012">Acyltransferase</keyword>
<dbReference type="EMBL" id="JBJKBG010000004">
    <property type="protein sequence ID" value="KAL3743419.1"/>
    <property type="molecule type" value="Genomic_DNA"/>
</dbReference>
<comment type="function">
    <text evidence="1">Putative gamma-glutamylcyclotransferase.</text>
</comment>
<evidence type="ECO:0000259" key="6">
    <source>
        <dbReference type="Pfam" id="PF06094"/>
    </source>
</evidence>
<evidence type="ECO:0000256" key="1">
    <source>
        <dbReference type="ARBA" id="ARBA00002782"/>
    </source>
</evidence>
<organism evidence="7 8">
    <name type="scientific">Eucalyptus globulus</name>
    <name type="common">Tasmanian blue gum</name>
    <dbReference type="NCBI Taxonomy" id="34317"/>
    <lineage>
        <taxon>Eukaryota</taxon>
        <taxon>Viridiplantae</taxon>
        <taxon>Streptophyta</taxon>
        <taxon>Embryophyta</taxon>
        <taxon>Tracheophyta</taxon>
        <taxon>Spermatophyta</taxon>
        <taxon>Magnoliopsida</taxon>
        <taxon>eudicotyledons</taxon>
        <taxon>Gunneridae</taxon>
        <taxon>Pentapetalae</taxon>
        <taxon>rosids</taxon>
        <taxon>malvids</taxon>
        <taxon>Myrtales</taxon>
        <taxon>Myrtaceae</taxon>
        <taxon>Myrtoideae</taxon>
        <taxon>Eucalypteae</taxon>
        <taxon>Eucalyptus</taxon>
    </lineage>
</organism>
<evidence type="ECO:0000313" key="8">
    <source>
        <dbReference type="Proteomes" id="UP001634007"/>
    </source>
</evidence>
<evidence type="ECO:0000256" key="2">
    <source>
        <dbReference type="ARBA" id="ARBA00008861"/>
    </source>
</evidence>
<sequence>MATTMAGDHHHRRSLIFTYGTLKRGFPNHPLMEDLILAGDAASLGPHATHLPHPLVLGPFGIPFLVDLPGRGHRVRGELFSVSPRGLARVDELEGVGRGHYERLPVKVEAEGGSGGGVVEAEAYFAHASFGEGLWRRRGEVGMSEYTRECAGEYVRRSERPKGWSFVEGVREFVSSSSD</sequence>
<comment type="caution">
    <text evidence="7">The sequence shown here is derived from an EMBL/GenBank/DDBJ whole genome shotgun (WGS) entry which is preliminary data.</text>
</comment>
<evidence type="ECO:0000256" key="4">
    <source>
        <dbReference type="PIRSR" id="PIRSR639126-1"/>
    </source>
</evidence>
<dbReference type="InterPro" id="IPR013024">
    <property type="entry name" value="GGCT-like"/>
</dbReference>
<dbReference type="PANTHER" id="PTHR12510:SF15">
    <property type="entry name" value="GAMMA-GLUTAMYLCYCLOTRANSFERASE FAMILY PROTEIN"/>
    <property type="match status" value="1"/>
</dbReference>
<feature type="domain" description="Gamma-glutamylcyclotransferase AIG2-like" evidence="6">
    <location>
        <begin position="16"/>
        <end position="128"/>
    </location>
</feature>
<dbReference type="CDD" id="cd06661">
    <property type="entry name" value="GGCT_like"/>
    <property type="match status" value="1"/>
</dbReference>
<keyword evidence="3" id="KW-0808">Transferase</keyword>
<keyword evidence="8" id="KW-1185">Reference proteome</keyword>
<evidence type="ECO:0000313" key="7">
    <source>
        <dbReference type="EMBL" id="KAL3743419.1"/>
    </source>
</evidence>